<comment type="caution">
    <text evidence="3">The sequence shown here is derived from an EMBL/GenBank/DDBJ whole genome shotgun (WGS) entry which is preliminary data.</text>
</comment>
<keyword evidence="1" id="KW-0812">Transmembrane</keyword>
<keyword evidence="1" id="KW-1133">Transmembrane helix</keyword>
<accession>A0ABX2PL11</accession>
<gene>
    <name evidence="3" type="ORF">HW561_03105</name>
</gene>
<organism evidence="3 4">
    <name type="scientific">Ruegeria haliotis</name>
    <dbReference type="NCBI Taxonomy" id="2747601"/>
    <lineage>
        <taxon>Bacteria</taxon>
        <taxon>Pseudomonadati</taxon>
        <taxon>Pseudomonadota</taxon>
        <taxon>Alphaproteobacteria</taxon>
        <taxon>Rhodobacterales</taxon>
        <taxon>Roseobacteraceae</taxon>
        <taxon>Ruegeria</taxon>
    </lineage>
</organism>
<evidence type="ECO:0000259" key="2">
    <source>
        <dbReference type="Pfam" id="PF07811"/>
    </source>
</evidence>
<dbReference type="Proteomes" id="UP000630805">
    <property type="component" value="Unassembled WGS sequence"/>
</dbReference>
<dbReference type="InterPro" id="IPR012495">
    <property type="entry name" value="TadE-like_dom"/>
</dbReference>
<sequence>MIKRLISKARRFRRDESGTSTIEFVMWFPIFVMTAYSGLEIGIVSFNHANLERAVDEIVQDVRMNNIHKYTTSQDGWTEALLKREICERAGSIPKCFEKILLEMESINPLDAPGPDSIINIEPLCVDSPKDIRDKDKQIFTVGNQNELMVIRACVEVKPLFLGTTLGQLARFESNGHYELHSMSVFVHEPN</sequence>
<dbReference type="RefSeq" id="WP_176861745.1">
    <property type="nucleotide sequence ID" value="NZ_JABXWT010000001.1"/>
</dbReference>
<proteinExistence type="predicted"/>
<dbReference type="Pfam" id="PF07811">
    <property type="entry name" value="TadE"/>
    <property type="match status" value="1"/>
</dbReference>
<evidence type="ECO:0000313" key="4">
    <source>
        <dbReference type="Proteomes" id="UP000630805"/>
    </source>
</evidence>
<feature type="transmembrane region" description="Helical" evidence="1">
    <location>
        <begin position="21"/>
        <end position="39"/>
    </location>
</feature>
<name>A0ABX2PL11_9RHOB</name>
<protein>
    <submittedName>
        <fullName evidence="3">Pilus assembly protein</fullName>
    </submittedName>
</protein>
<evidence type="ECO:0000256" key="1">
    <source>
        <dbReference type="SAM" id="Phobius"/>
    </source>
</evidence>
<dbReference type="EMBL" id="JABXWT010000001">
    <property type="protein sequence ID" value="NVO54774.1"/>
    <property type="molecule type" value="Genomic_DNA"/>
</dbReference>
<evidence type="ECO:0000313" key="3">
    <source>
        <dbReference type="EMBL" id="NVO54774.1"/>
    </source>
</evidence>
<keyword evidence="1" id="KW-0472">Membrane</keyword>
<reference evidence="3 4" key="1">
    <citation type="submission" date="2020-06" db="EMBL/GenBank/DDBJ databases">
        <authorList>
            <person name="Cao W.R."/>
        </authorList>
    </citation>
    <scope>NUCLEOTIDE SEQUENCE [LARGE SCALE GENOMIC DNA]</scope>
    <source>
        <strain evidence="3 4">B1Z28</strain>
    </source>
</reference>
<keyword evidence="4" id="KW-1185">Reference proteome</keyword>
<feature type="domain" description="TadE-like" evidence="2">
    <location>
        <begin position="18"/>
        <end position="57"/>
    </location>
</feature>